<dbReference type="PANTHER" id="PTHR41313">
    <property type="entry name" value="ADENINE-SPECIFIC METHYLTRANSFERASE"/>
    <property type="match status" value="1"/>
</dbReference>
<feature type="domain" description="Helicase C-terminal" evidence="2">
    <location>
        <begin position="1263"/>
        <end position="1434"/>
    </location>
</feature>
<gene>
    <name evidence="3" type="ordered locus">Msip34_2884</name>
</gene>
<dbReference type="InterPro" id="IPR011639">
    <property type="entry name" value="MethylTrfase_TaqI-like_dom"/>
</dbReference>
<sequence>MGAGGAKSKFRDNIEALHVLKRIEAEGRHATTAEQSKIVKYVGWGGLPQAFDPRNEDWAKEFAELSSMLSKDEYEAARRSTQDAHYTPDFVVESIYAGLSRLGFNKGRALDPALGTGHFIGLMPAEMSRQISITGIELDNLTARIANTLYPESSIINKGYQEVIIPKNHFDVVVGNFPFGNQSVYDERLPDLSKFSIHNYFAAKSIDHIKPGGLIAMVVSSYFMDGQDTKAREFIAGKAHLVGAIRLPHSTFKQNALTEVTTDIVFLRKALEGETIDKSWVETTPEFDLEAKARFNLNNYYVANRDKMLGTMKMVNLSFRGGTPALVANDDLDLKAALASAIEQLPVGIYTTVDQVIDQVQVQEKMDVPDVKIGAYFLVRTLNGQPIEPTRIARRLPDVLSERSFEWIEARSEQMAERIRGLVEIRTVLRSLMDAEKQEHITGEQLEGHRQALNTVYDRFQKKSGFISSLVMKQAMGDDPEFPLLLALERDYDKGISKEQAKKHGVEAREPSARKAAIFSKRVMSPLRDIEHVDTAKEALVVSMNELGRVDLQRMARLTKKTESTLLEELAGLVYLNPINRRFETAEAYLSGNVKKKLAEAHKAAIDSPRFIENVQALEQVQPKDIEPVDISVQLGSSWVPDEVVSQFVAHLLGDVRRDVNYQAALGKWIVKISAPDRVTNHVTWGTDDIGGNTLIEKILTNKPIEVKDMVGYDEYRNPIYKLNESKTAAATQKADEIKQAFEDWIWEDKDRRVTLARIYNDQFNTNVPTKYDGSHLVLPGASLSVSLRPHQKNVIWRGIQDGTALYDHVVGAGKTFEFIGTGIEMKRMGLLKKPMYVVPNHLLGQWKDAFYELYPSANILVAEKSDFKKENRQRLFGRIATGDWDAVIVAHSSFKKIGVPQETLEIILNEQIDDLTFAIQDLKRNNGQHFSIKELEKTKDRMEARLKRAADTGRKDEVANFDDLGVDALFVDESQEFKNLFITTTMSRVSGLGNLEGSEKAFDLFVKARYLQMKHDGRGLFFGTGTPVSNTIAEVYTVQRYMQYDEMKERGIVHFDAWASTFGKVVTGWELDATGVNYRLNSRFAKFQNVPELTAMYRSFADVITRADLERQAEEIGKRFPTPKIKGGKPQNIIVPRSSMQAEYMGLQRDMLDGEGKPMLKADGLPLKEWTPGSIIHRMENLPDDPSKDNPLKITNDARKAGLDFRLIDPNAPDDANSKVNELVNRVHDIWAQWDSRKGTQLVFCDLSTPKSHSQNIVAAAPIDQEAEAEETEAISMDELLSSGGKFSVYEDIRDKLVAMGIPAHQIRFIHDAKTDLQKSKLFDEMNRGVARILLGSTAKMGAGTNVQKKLVAEHHLDAPWRPSDLEQREGRIIRQGNEFYEEDPDGFEVQLLRYATEKTYDGRMWQTIEVKASGIEQFRKGDALQRVIEDISSEAANAAEMKAAATGNPLIFMQVQLSADLKKMEAIYAGYKRSQHTLDSRIDWLSGSETRTASVIEKYTKEIERRDAHSSDEFRLTIGSKVYGEKDKKQALAEILNHMKTALQHKQPKGTQHPTVHPVGQYRGFDISVYATGEKLQFVIDGEDSYEPHNLEYHKEDEFSLTGFVTRINKNLDVFEERIHLARERLNHDLAELQKALAEHGKAFPQMEKLEILRQDNGDVLAELKKLQADDAYISTWQPRSYQAQKAGQPSQDTVVSIPEPIVEQPQAFSFEKLATDLGKEIIQVNTEFGIYRGTVIEKSEGHIVQSVGKKYIVIHAINNAQTAPQIGEVMEIRYRNNVMQFQAKESSHEHNHSTR</sequence>
<dbReference type="InterPro" id="IPR027417">
    <property type="entry name" value="P-loop_NTPase"/>
</dbReference>
<evidence type="ECO:0000259" key="2">
    <source>
        <dbReference type="PROSITE" id="PS51194"/>
    </source>
</evidence>
<dbReference type="InterPro" id="IPR029063">
    <property type="entry name" value="SAM-dependent_MTases_sf"/>
</dbReference>
<geneLocation type="plasmid" evidence="3 4">
    <name>pMsip01</name>
</geneLocation>
<organism evidence="3 4">
    <name type="scientific">Methylovorus glucosotrophus (strain SIP3-4)</name>
    <dbReference type="NCBI Taxonomy" id="582744"/>
    <lineage>
        <taxon>Bacteria</taxon>
        <taxon>Pseudomonadati</taxon>
        <taxon>Pseudomonadota</taxon>
        <taxon>Betaproteobacteria</taxon>
        <taxon>Nitrosomonadales</taxon>
        <taxon>Methylophilaceae</taxon>
        <taxon>Methylovorus</taxon>
    </lineage>
</organism>
<dbReference type="GO" id="GO:0009007">
    <property type="term" value="F:site-specific DNA-methyltransferase (adenine-specific) activity"/>
    <property type="evidence" value="ECO:0007669"/>
    <property type="project" value="UniProtKB-EC"/>
</dbReference>
<protein>
    <submittedName>
        <fullName evidence="3">N-6 DNA methylase</fullName>
    </submittedName>
</protein>
<evidence type="ECO:0000256" key="1">
    <source>
        <dbReference type="SAM" id="Coils"/>
    </source>
</evidence>
<reference evidence="3 4" key="2">
    <citation type="journal article" date="2011" name="J. Bacteriol.">
        <title>Genomes of three methylotrophs from a single niche uncover genetic and metabolic divergence of Methylophilaceae.</title>
        <authorList>
            <person name="Lapidus A."/>
            <person name="Clum A."/>
            <person name="Labutti K."/>
            <person name="Kaluzhnaya M.G."/>
            <person name="Lim S."/>
            <person name="Beck D.A."/>
            <person name="Glavina Del Rio T."/>
            <person name="Nolan M."/>
            <person name="Mavromatis K."/>
            <person name="Huntemann M."/>
            <person name="Lucas S."/>
            <person name="Lidstrom M.E."/>
            <person name="Ivanova N."/>
            <person name="Chistoserdova L."/>
        </authorList>
    </citation>
    <scope>NUCLEOTIDE SEQUENCE [LARGE SCALE GENOMIC DNA]</scope>
    <source>
        <strain evidence="3 4">SIP3-4</strain>
        <plasmid evidence="3 4">pMsip01</plasmid>
    </source>
</reference>
<reference evidence="4" key="1">
    <citation type="submission" date="2009-07" db="EMBL/GenBank/DDBJ databases">
        <title>Complete sequence of plasmid 1 of Methylovorus sp. SIP3-4.</title>
        <authorList>
            <consortium name="US DOE Joint Genome Institute"/>
            <person name="Lucas S."/>
            <person name="Copeland A."/>
            <person name="Lapidus A."/>
            <person name="Glavina del Rio T."/>
            <person name="Tice H."/>
            <person name="Bruce D."/>
            <person name="Goodwin L."/>
            <person name="Pitluck S."/>
            <person name="Clum A."/>
            <person name="Larimer F."/>
            <person name="Land M."/>
            <person name="Hauser L."/>
            <person name="Kyrpides N."/>
            <person name="Mikhailova N."/>
            <person name="Kayluzhnaya M."/>
            <person name="Chistoserdova L."/>
        </authorList>
    </citation>
    <scope>NUCLEOTIDE SEQUENCE [LARGE SCALE GENOMIC DNA]</scope>
    <source>
        <strain evidence="4">SIP3-4</strain>
        <plasmid evidence="4">pMsip01</plasmid>
    </source>
</reference>
<dbReference type="InterPro" id="IPR001650">
    <property type="entry name" value="Helicase_C-like"/>
</dbReference>
<dbReference type="SMART" id="SM00487">
    <property type="entry name" value="DEXDc"/>
    <property type="match status" value="1"/>
</dbReference>
<dbReference type="EMBL" id="CP001675">
    <property type="protein sequence ID" value="ACT52108.1"/>
    <property type="molecule type" value="Genomic_DNA"/>
</dbReference>
<dbReference type="Pfam" id="PF18790">
    <property type="entry name" value="KfrB"/>
    <property type="match status" value="1"/>
</dbReference>
<dbReference type="InterPro" id="IPR040782">
    <property type="entry name" value="KfrB"/>
</dbReference>
<dbReference type="Gene3D" id="3.40.50.150">
    <property type="entry name" value="Vaccinia Virus protein VP39"/>
    <property type="match status" value="1"/>
</dbReference>
<dbReference type="PROSITE" id="PS51194">
    <property type="entry name" value="HELICASE_CTER"/>
    <property type="match status" value="1"/>
</dbReference>
<accession>C6XEQ1</accession>
<dbReference type="Pfam" id="PF07669">
    <property type="entry name" value="Eco57I"/>
    <property type="match status" value="1"/>
</dbReference>
<evidence type="ECO:0000313" key="4">
    <source>
        <dbReference type="Proteomes" id="UP000002743"/>
    </source>
</evidence>
<keyword evidence="3" id="KW-0808">Transferase</keyword>
<proteinExistence type="predicted"/>
<dbReference type="InterPro" id="IPR052933">
    <property type="entry name" value="DNA_Protect_Modify"/>
</dbReference>
<dbReference type="GO" id="GO:0032259">
    <property type="term" value="P:methylation"/>
    <property type="evidence" value="ECO:0007669"/>
    <property type="project" value="UniProtKB-KW"/>
</dbReference>
<keyword evidence="3" id="KW-0614">Plasmid</keyword>
<keyword evidence="1" id="KW-0175">Coiled coil</keyword>
<evidence type="ECO:0000313" key="3">
    <source>
        <dbReference type="EMBL" id="ACT52108.1"/>
    </source>
</evidence>
<keyword evidence="4" id="KW-1185">Reference proteome</keyword>
<keyword evidence="3" id="KW-0489">Methyltransferase</keyword>
<dbReference type="HOGENOM" id="CLU_000181_8_6_4"/>
<name>C6XEQ1_METGS</name>
<dbReference type="GO" id="GO:0006304">
    <property type="term" value="P:DNA modification"/>
    <property type="evidence" value="ECO:0007669"/>
    <property type="project" value="InterPro"/>
</dbReference>
<feature type="coiled-coil region" evidence="1">
    <location>
        <begin position="1607"/>
        <end position="1672"/>
    </location>
</feature>
<dbReference type="Proteomes" id="UP000002743">
    <property type="component" value="Plasmid pMsip01"/>
</dbReference>
<dbReference type="PANTHER" id="PTHR41313:SF1">
    <property type="entry name" value="DNA METHYLASE ADENINE-SPECIFIC DOMAIN-CONTAINING PROTEIN"/>
    <property type="match status" value="1"/>
</dbReference>
<dbReference type="KEGG" id="mei:Msip34_2884"/>
<dbReference type="SUPFAM" id="SSF52540">
    <property type="entry name" value="P-loop containing nucleoside triphosphate hydrolases"/>
    <property type="match status" value="2"/>
</dbReference>
<dbReference type="SUPFAM" id="SSF53335">
    <property type="entry name" value="S-adenosyl-L-methionine-dependent methyltransferases"/>
    <property type="match status" value="1"/>
</dbReference>
<dbReference type="Gene3D" id="3.40.50.300">
    <property type="entry name" value="P-loop containing nucleotide triphosphate hydrolases"/>
    <property type="match status" value="2"/>
</dbReference>
<dbReference type="PRINTS" id="PR00507">
    <property type="entry name" value="N12N6MTFRASE"/>
</dbReference>
<dbReference type="InterPro" id="IPR014001">
    <property type="entry name" value="Helicase_ATP-bd"/>
</dbReference>